<dbReference type="EMBL" id="RRAZ01000028">
    <property type="protein sequence ID" value="RRH72000.1"/>
    <property type="molecule type" value="Genomic_DNA"/>
</dbReference>
<dbReference type="Proteomes" id="UP000282125">
    <property type="component" value="Unassembled WGS sequence"/>
</dbReference>
<protein>
    <submittedName>
        <fullName evidence="1">Uncharacterized protein</fullName>
    </submittedName>
</protein>
<sequence>MRTKHDHKRNYANVMGYLGEHGELPAAPTFTSEGVITGTLKVGQTIHYTASTYKGHPDPDYTAVWLTDGEPGEPVDEAGLYLDTEHIGAVIGVRERLRNSQGRAVYEYHALAPIPDPDAEV</sequence>
<proteinExistence type="predicted"/>
<evidence type="ECO:0000313" key="2">
    <source>
        <dbReference type="Proteomes" id="UP000282125"/>
    </source>
</evidence>
<gene>
    <name evidence="1" type="ORF">EG244_15920</name>
</gene>
<evidence type="ECO:0000313" key="1">
    <source>
        <dbReference type="EMBL" id="RRH72000.1"/>
    </source>
</evidence>
<name>A0A3P3DCG4_9RHOB</name>
<dbReference type="AlphaFoldDB" id="A0A3P3DCG4"/>
<accession>A0A3P3DCG4</accession>
<dbReference type="RefSeq" id="WP_124966171.1">
    <property type="nucleotide sequence ID" value="NZ_RRAZ01000028.1"/>
</dbReference>
<comment type="caution">
    <text evidence="1">The sequence shown here is derived from an EMBL/GenBank/DDBJ whole genome shotgun (WGS) entry which is preliminary data.</text>
</comment>
<keyword evidence="2" id="KW-1185">Reference proteome</keyword>
<reference evidence="1 2" key="1">
    <citation type="submission" date="2018-11" db="EMBL/GenBank/DDBJ databases">
        <title>Gemmobacter sp. nov., YIM 102744-1 draft genome.</title>
        <authorList>
            <person name="Li G."/>
            <person name="Jiang Y."/>
        </authorList>
    </citation>
    <scope>NUCLEOTIDE SEQUENCE [LARGE SCALE GENOMIC DNA]</scope>
    <source>
        <strain evidence="1 2">YIM 102744-1</strain>
    </source>
</reference>
<organism evidence="1 2">
    <name type="scientific">Falsigemmobacter faecalis</name>
    <dbReference type="NCBI Taxonomy" id="2488730"/>
    <lineage>
        <taxon>Bacteria</taxon>
        <taxon>Pseudomonadati</taxon>
        <taxon>Pseudomonadota</taxon>
        <taxon>Alphaproteobacteria</taxon>
        <taxon>Rhodobacterales</taxon>
        <taxon>Paracoccaceae</taxon>
        <taxon>Falsigemmobacter</taxon>
    </lineage>
</organism>